<reference evidence="2 3" key="1">
    <citation type="submission" date="2016-12" db="EMBL/GenBank/DDBJ databases">
        <title>Trade-off between light-utilization and light-protection in marine flavobacteria.</title>
        <authorList>
            <person name="Kumagai Y."/>
            <person name="Yoshizawa S."/>
            <person name="Kogure K."/>
            <person name="Iwasaki W."/>
        </authorList>
    </citation>
    <scope>NUCLEOTIDE SEQUENCE [LARGE SCALE GENOMIC DNA]</scope>
    <source>
        <strain evidence="2 3">KCTC 22729</strain>
    </source>
</reference>
<dbReference type="AlphaFoldDB" id="A0A2S7WA65"/>
<dbReference type="OrthoDB" id="1445360at2"/>
<gene>
    <name evidence="2" type="ORF">BTO13_02225</name>
</gene>
<sequence>MKKYSSSSSFAFFESILASLMILGIGIFLGISIEKIGIQILIIIGSILLSIWLVLYQRKKVFEIIFEKEKIRIEYVYNSNKIEIDYAELLTVEYISTTKNPTRNKIEFKLNGSIKKLKFLSVADSNEYVEFIKFLKSKNENIKWKVFPSDNIMNHKLQEVYGFNYR</sequence>
<dbReference type="EMBL" id="MSCL01000001">
    <property type="protein sequence ID" value="PQJ74161.1"/>
    <property type="molecule type" value="Genomic_DNA"/>
</dbReference>
<protein>
    <submittedName>
        <fullName evidence="2">Uncharacterized protein</fullName>
    </submittedName>
</protein>
<comment type="caution">
    <text evidence="2">The sequence shown here is derived from an EMBL/GenBank/DDBJ whole genome shotgun (WGS) entry which is preliminary data.</text>
</comment>
<feature type="transmembrane region" description="Helical" evidence="1">
    <location>
        <begin position="12"/>
        <end position="31"/>
    </location>
</feature>
<keyword evidence="1" id="KW-0472">Membrane</keyword>
<accession>A0A2S7WA65</accession>
<evidence type="ECO:0000256" key="1">
    <source>
        <dbReference type="SAM" id="Phobius"/>
    </source>
</evidence>
<keyword evidence="1" id="KW-0812">Transmembrane</keyword>
<dbReference type="Proteomes" id="UP000237608">
    <property type="component" value="Unassembled WGS sequence"/>
</dbReference>
<evidence type="ECO:0000313" key="2">
    <source>
        <dbReference type="EMBL" id="PQJ74161.1"/>
    </source>
</evidence>
<feature type="transmembrane region" description="Helical" evidence="1">
    <location>
        <begin position="37"/>
        <end position="56"/>
    </location>
</feature>
<evidence type="ECO:0000313" key="3">
    <source>
        <dbReference type="Proteomes" id="UP000237608"/>
    </source>
</evidence>
<keyword evidence="3" id="KW-1185">Reference proteome</keyword>
<proteinExistence type="predicted"/>
<name>A0A2S7WA65_9FLAO</name>
<keyword evidence="1" id="KW-1133">Transmembrane helix</keyword>
<organism evidence="2 3">
    <name type="scientific">Polaribacter gangjinensis</name>
    <dbReference type="NCBI Taxonomy" id="574710"/>
    <lineage>
        <taxon>Bacteria</taxon>
        <taxon>Pseudomonadati</taxon>
        <taxon>Bacteroidota</taxon>
        <taxon>Flavobacteriia</taxon>
        <taxon>Flavobacteriales</taxon>
        <taxon>Flavobacteriaceae</taxon>
    </lineage>
</organism>
<dbReference type="RefSeq" id="WP_105045312.1">
    <property type="nucleotide sequence ID" value="NZ_CP150662.1"/>
</dbReference>